<name>A0ABW1AIM0_9ACTN</name>
<dbReference type="Pfam" id="PF13581">
    <property type="entry name" value="HATPase_c_2"/>
    <property type="match status" value="1"/>
</dbReference>
<keyword evidence="1" id="KW-0808">Transferase</keyword>
<dbReference type="SUPFAM" id="SSF55874">
    <property type="entry name" value="ATPase domain of HSP90 chaperone/DNA topoisomerase II/histidine kinase"/>
    <property type="match status" value="1"/>
</dbReference>
<feature type="domain" description="Histidine kinase/HSP90-like ATPase" evidence="2">
    <location>
        <begin position="19"/>
        <end position="125"/>
    </location>
</feature>
<dbReference type="PANTHER" id="PTHR35526">
    <property type="entry name" value="ANTI-SIGMA-F FACTOR RSBW-RELATED"/>
    <property type="match status" value="1"/>
</dbReference>
<keyword evidence="4" id="KW-1185">Reference proteome</keyword>
<reference evidence="4" key="1">
    <citation type="journal article" date="2019" name="Int. J. Syst. Evol. Microbiol.">
        <title>The Global Catalogue of Microorganisms (GCM) 10K type strain sequencing project: providing services to taxonomists for standard genome sequencing and annotation.</title>
        <authorList>
            <consortium name="The Broad Institute Genomics Platform"/>
            <consortium name="The Broad Institute Genome Sequencing Center for Infectious Disease"/>
            <person name="Wu L."/>
            <person name="Ma J."/>
        </authorList>
    </citation>
    <scope>NUCLEOTIDE SEQUENCE [LARGE SCALE GENOMIC DNA]</scope>
    <source>
        <strain evidence="4">KCTC 42087</strain>
    </source>
</reference>
<accession>A0ABW1AIM0</accession>
<comment type="caution">
    <text evidence="3">The sequence shown here is derived from an EMBL/GenBank/DDBJ whole genome shotgun (WGS) entry which is preliminary data.</text>
</comment>
<dbReference type="PANTHER" id="PTHR35526:SF3">
    <property type="entry name" value="ANTI-SIGMA-F FACTOR RSBW"/>
    <property type="match status" value="1"/>
</dbReference>
<gene>
    <name evidence="3" type="ORF">ACFPZN_53500</name>
</gene>
<keyword evidence="3" id="KW-0067">ATP-binding</keyword>
<dbReference type="Gene3D" id="3.30.565.10">
    <property type="entry name" value="Histidine kinase-like ATPase, C-terminal domain"/>
    <property type="match status" value="1"/>
</dbReference>
<organism evidence="3 4">
    <name type="scientific">Actinomadura rugatobispora</name>
    <dbReference type="NCBI Taxonomy" id="1994"/>
    <lineage>
        <taxon>Bacteria</taxon>
        <taxon>Bacillati</taxon>
        <taxon>Actinomycetota</taxon>
        <taxon>Actinomycetes</taxon>
        <taxon>Streptosporangiales</taxon>
        <taxon>Thermomonosporaceae</taxon>
        <taxon>Actinomadura</taxon>
    </lineage>
</organism>
<protein>
    <submittedName>
        <fullName evidence="3">ATP-binding protein</fullName>
    </submittedName>
</protein>
<sequence>MITEESVETAVFESSDRAPGEARAFVAATFARWGITEHYMARLVVSELVTNAYRYGEGGIGVRLCLGGQHGLPVVEVYDRGSEMLTLLPENHAAINGRGLATIADICDAWGVRPVKEGGKVVWARLKL</sequence>
<dbReference type="InterPro" id="IPR003594">
    <property type="entry name" value="HATPase_dom"/>
</dbReference>
<dbReference type="GO" id="GO:0005524">
    <property type="term" value="F:ATP binding"/>
    <property type="evidence" value="ECO:0007669"/>
    <property type="project" value="UniProtKB-KW"/>
</dbReference>
<dbReference type="CDD" id="cd16936">
    <property type="entry name" value="HATPase_RsbW-like"/>
    <property type="match status" value="1"/>
</dbReference>
<keyword evidence="3" id="KW-0547">Nucleotide-binding</keyword>
<evidence type="ECO:0000259" key="2">
    <source>
        <dbReference type="Pfam" id="PF13581"/>
    </source>
</evidence>
<evidence type="ECO:0000313" key="3">
    <source>
        <dbReference type="EMBL" id="MFC5754487.1"/>
    </source>
</evidence>
<dbReference type="InterPro" id="IPR036890">
    <property type="entry name" value="HATPase_C_sf"/>
</dbReference>
<keyword evidence="1" id="KW-0418">Kinase</keyword>
<evidence type="ECO:0000313" key="4">
    <source>
        <dbReference type="Proteomes" id="UP001596074"/>
    </source>
</evidence>
<keyword evidence="1" id="KW-0723">Serine/threonine-protein kinase</keyword>
<dbReference type="InterPro" id="IPR050267">
    <property type="entry name" value="Anti-sigma-factor_SerPK"/>
</dbReference>
<dbReference type="Proteomes" id="UP001596074">
    <property type="component" value="Unassembled WGS sequence"/>
</dbReference>
<dbReference type="EMBL" id="JBHSON010000157">
    <property type="protein sequence ID" value="MFC5754487.1"/>
    <property type="molecule type" value="Genomic_DNA"/>
</dbReference>
<dbReference type="RefSeq" id="WP_378292640.1">
    <property type="nucleotide sequence ID" value="NZ_JBHSON010000157.1"/>
</dbReference>
<proteinExistence type="predicted"/>
<evidence type="ECO:0000256" key="1">
    <source>
        <dbReference type="ARBA" id="ARBA00022527"/>
    </source>
</evidence>